<name>A0AAJ2NL73_ALKPS</name>
<keyword evidence="1" id="KW-0175">Coiled coil</keyword>
<feature type="coiled-coil region" evidence="1">
    <location>
        <begin position="16"/>
        <end position="164"/>
    </location>
</feature>
<protein>
    <submittedName>
        <fullName evidence="2">Uncharacterized protein</fullName>
    </submittedName>
</protein>
<accession>A0AAJ2NL73</accession>
<reference evidence="2" key="1">
    <citation type="submission" date="2023-10" db="EMBL/GenBank/DDBJ databases">
        <title>Screening of Alkalihalophilus pseudofirmusBZ-TG-HK211 and Its Alleviation of Salt Stress on Rapeseed Growth.</title>
        <authorList>
            <person name="Zhao B."/>
            <person name="Guo T."/>
        </authorList>
    </citation>
    <scope>NUCLEOTIDE SEQUENCE</scope>
    <source>
        <strain evidence="2">BZ-TG-HK211</strain>
    </source>
</reference>
<organism evidence="2 3">
    <name type="scientific">Alkalihalophilus pseudofirmus</name>
    <name type="common">Bacillus pseudofirmus</name>
    <dbReference type="NCBI Taxonomy" id="79885"/>
    <lineage>
        <taxon>Bacteria</taxon>
        <taxon>Bacillati</taxon>
        <taxon>Bacillota</taxon>
        <taxon>Bacilli</taxon>
        <taxon>Bacillales</taxon>
        <taxon>Bacillaceae</taxon>
        <taxon>Alkalihalophilus</taxon>
    </lineage>
</organism>
<dbReference type="RefSeq" id="WP_323466471.1">
    <property type="nucleotide sequence ID" value="NZ_CP144224.1"/>
</dbReference>
<evidence type="ECO:0000256" key="1">
    <source>
        <dbReference type="SAM" id="Coils"/>
    </source>
</evidence>
<dbReference type="AlphaFoldDB" id="A0AAJ2NL73"/>
<dbReference type="Proteomes" id="UP001285636">
    <property type="component" value="Unassembled WGS sequence"/>
</dbReference>
<comment type="caution">
    <text evidence="2">The sequence shown here is derived from an EMBL/GenBank/DDBJ whole genome shotgun (WGS) entry which is preliminary data.</text>
</comment>
<dbReference type="EMBL" id="JAWJAY010000001">
    <property type="protein sequence ID" value="MDV2885064.1"/>
    <property type="molecule type" value="Genomic_DNA"/>
</dbReference>
<sequence>MNQKLLETCKENIRQKEKWEDHLERAKDYLREEQAKIIQLKNQLRKEQLDVERLEGLSFSNLFYTITGQKLEKMEKEEQEAAAAQLKYEEAKETAADLEREIEEIKQKLTNLGDPIKKYEQLMHEKEKQLHSSNSKLTVEIDELSEEEANKKLILNELKEAISAGNQASSALSIAISSLNSAKGWSTWDLFGGGMVSTAIKHSKINDAKSDIHHAQRKLRHFEEEMKDVQKFASYSIHIGDMLTFADYFFDGFIVDWMVHGKINDSLKQTEKMKYKVDEAIDSLIEFQTEIQIEKEQIKQQRIRLIEEA</sequence>
<dbReference type="Gene3D" id="1.20.1170.10">
    <property type="match status" value="1"/>
</dbReference>
<evidence type="ECO:0000313" key="3">
    <source>
        <dbReference type="Proteomes" id="UP001285636"/>
    </source>
</evidence>
<gene>
    <name evidence="2" type="ORF">RYX45_07715</name>
</gene>
<proteinExistence type="predicted"/>
<evidence type="ECO:0000313" key="2">
    <source>
        <dbReference type="EMBL" id="MDV2885064.1"/>
    </source>
</evidence>